<protein>
    <recommendedName>
        <fullName evidence="3">ISXO2-like transposase domain-containing protein</fullName>
    </recommendedName>
</protein>
<dbReference type="EMBL" id="BMAO01003254">
    <property type="protein sequence ID" value="GFQ86697.1"/>
    <property type="molecule type" value="Genomic_DNA"/>
</dbReference>
<comment type="caution">
    <text evidence="1">The sequence shown here is derived from an EMBL/GenBank/DDBJ whole genome shotgun (WGS) entry which is preliminary data.</text>
</comment>
<organism evidence="1 2">
    <name type="scientific">Trichonephila clavata</name>
    <name type="common">Joro spider</name>
    <name type="synonym">Nephila clavata</name>
    <dbReference type="NCBI Taxonomy" id="2740835"/>
    <lineage>
        <taxon>Eukaryota</taxon>
        <taxon>Metazoa</taxon>
        <taxon>Ecdysozoa</taxon>
        <taxon>Arthropoda</taxon>
        <taxon>Chelicerata</taxon>
        <taxon>Arachnida</taxon>
        <taxon>Araneae</taxon>
        <taxon>Araneomorphae</taxon>
        <taxon>Entelegynae</taxon>
        <taxon>Araneoidea</taxon>
        <taxon>Nephilidae</taxon>
        <taxon>Trichonephila</taxon>
    </lineage>
</organism>
<evidence type="ECO:0000313" key="2">
    <source>
        <dbReference type="Proteomes" id="UP000887116"/>
    </source>
</evidence>
<dbReference type="Proteomes" id="UP000887116">
    <property type="component" value="Unassembled WGS sequence"/>
</dbReference>
<evidence type="ECO:0000313" key="1">
    <source>
        <dbReference type="EMBL" id="GFQ86697.1"/>
    </source>
</evidence>
<dbReference type="OrthoDB" id="10052789at2759"/>
<name>A0A8X6FRE6_TRICU</name>
<gene>
    <name evidence="1" type="ORF">TNCT_310511</name>
</gene>
<evidence type="ECO:0008006" key="3">
    <source>
        <dbReference type="Google" id="ProtNLM"/>
    </source>
</evidence>
<sequence>MTETTLLGLFELWIEPGTQLLFIDCWKSCERLSERGYESLNLKHSLEVVDSETGALINTIEVTWRHFKASLAEFIGLKRFEGYITGYMLRKICFALKEVFSKNSFK</sequence>
<dbReference type="AlphaFoldDB" id="A0A8X6FRE6"/>
<keyword evidence="2" id="KW-1185">Reference proteome</keyword>
<reference evidence="1" key="1">
    <citation type="submission" date="2020-07" db="EMBL/GenBank/DDBJ databases">
        <title>Multicomponent nature underlies the extraordinary mechanical properties of spider dragline silk.</title>
        <authorList>
            <person name="Kono N."/>
            <person name="Nakamura H."/>
            <person name="Mori M."/>
            <person name="Yoshida Y."/>
            <person name="Ohtoshi R."/>
            <person name="Malay A.D."/>
            <person name="Moran D.A.P."/>
            <person name="Tomita M."/>
            <person name="Numata K."/>
            <person name="Arakawa K."/>
        </authorList>
    </citation>
    <scope>NUCLEOTIDE SEQUENCE</scope>
</reference>
<proteinExistence type="predicted"/>
<accession>A0A8X6FRE6</accession>